<protein>
    <recommendedName>
        <fullName evidence="2">CCHC-type domain-containing protein</fullName>
    </recommendedName>
</protein>
<organism evidence="3 4">
    <name type="scientific">Rhododendron griersonianum</name>
    <dbReference type="NCBI Taxonomy" id="479676"/>
    <lineage>
        <taxon>Eukaryota</taxon>
        <taxon>Viridiplantae</taxon>
        <taxon>Streptophyta</taxon>
        <taxon>Embryophyta</taxon>
        <taxon>Tracheophyta</taxon>
        <taxon>Spermatophyta</taxon>
        <taxon>Magnoliopsida</taxon>
        <taxon>eudicotyledons</taxon>
        <taxon>Gunneridae</taxon>
        <taxon>Pentapetalae</taxon>
        <taxon>asterids</taxon>
        <taxon>Ericales</taxon>
        <taxon>Ericaceae</taxon>
        <taxon>Ericoideae</taxon>
        <taxon>Rhodoreae</taxon>
        <taxon>Rhododendron</taxon>
    </lineage>
</organism>
<keyword evidence="1" id="KW-0479">Metal-binding</keyword>
<feature type="domain" description="CCHC-type" evidence="2">
    <location>
        <begin position="129"/>
        <end position="144"/>
    </location>
</feature>
<dbReference type="Pfam" id="PF00098">
    <property type="entry name" value="zf-CCHC"/>
    <property type="match status" value="1"/>
</dbReference>
<comment type="caution">
    <text evidence="3">The sequence shown here is derived from an EMBL/GenBank/DDBJ whole genome shotgun (WGS) entry which is preliminary data.</text>
</comment>
<dbReference type="Pfam" id="PF13976">
    <property type="entry name" value="gag_pre-integrs"/>
    <property type="match status" value="1"/>
</dbReference>
<dbReference type="InterPro" id="IPR025724">
    <property type="entry name" value="GAG-pre-integrase_dom"/>
</dbReference>
<evidence type="ECO:0000259" key="2">
    <source>
        <dbReference type="PROSITE" id="PS50158"/>
    </source>
</evidence>
<dbReference type="Gene3D" id="4.10.60.10">
    <property type="entry name" value="Zinc finger, CCHC-type"/>
    <property type="match status" value="1"/>
</dbReference>
<dbReference type="InterPro" id="IPR054722">
    <property type="entry name" value="PolX-like_BBD"/>
</dbReference>
<dbReference type="InterPro" id="IPR036875">
    <property type="entry name" value="Znf_CCHC_sf"/>
</dbReference>
<dbReference type="Pfam" id="PF22936">
    <property type="entry name" value="Pol_BBD"/>
    <property type="match status" value="1"/>
</dbReference>
<keyword evidence="4" id="KW-1185">Reference proteome</keyword>
<dbReference type="SUPFAM" id="SSF57756">
    <property type="entry name" value="Retrovirus zinc finger-like domains"/>
    <property type="match status" value="1"/>
</dbReference>
<dbReference type="SMART" id="SM00343">
    <property type="entry name" value="ZnF_C2HC"/>
    <property type="match status" value="1"/>
</dbReference>
<dbReference type="AlphaFoldDB" id="A0AAV6KLB0"/>
<dbReference type="InterPro" id="IPR001878">
    <property type="entry name" value="Znf_CCHC"/>
</dbReference>
<dbReference type="GO" id="GO:0008270">
    <property type="term" value="F:zinc ion binding"/>
    <property type="evidence" value="ECO:0007669"/>
    <property type="project" value="UniProtKB-KW"/>
</dbReference>
<dbReference type="EMBL" id="JACTNZ010000004">
    <property type="protein sequence ID" value="KAG5553390.1"/>
    <property type="molecule type" value="Genomic_DNA"/>
</dbReference>
<keyword evidence="1" id="KW-0862">Zinc</keyword>
<evidence type="ECO:0000313" key="3">
    <source>
        <dbReference type="EMBL" id="KAG5553390.1"/>
    </source>
</evidence>
<dbReference type="PROSITE" id="PS50158">
    <property type="entry name" value="ZF_CCHC"/>
    <property type="match status" value="1"/>
</dbReference>
<evidence type="ECO:0000313" key="4">
    <source>
        <dbReference type="Proteomes" id="UP000823749"/>
    </source>
</evidence>
<name>A0AAV6KLB0_9ERIC</name>
<dbReference type="GO" id="GO:0003676">
    <property type="term" value="F:nucleic acid binding"/>
    <property type="evidence" value="ECO:0007669"/>
    <property type="project" value="InterPro"/>
</dbReference>
<reference evidence="3" key="1">
    <citation type="submission" date="2020-08" db="EMBL/GenBank/DDBJ databases">
        <title>Plant Genome Project.</title>
        <authorList>
            <person name="Zhang R.-G."/>
        </authorList>
    </citation>
    <scope>NUCLEOTIDE SEQUENCE</scope>
    <source>
        <strain evidence="3">WSP0</strain>
        <tissue evidence="3">Leaf</tissue>
    </source>
</reference>
<gene>
    <name evidence="3" type="ORF">RHGRI_011316</name>
</gene>
<sequence>MSSMIRELKVAGNNLSDEQQVQAVIRSLHSTAVWDNMSQNLTHNENLKTFDDVERHLVLEAERQEAAKPISSANMVESSSRQASRPKRKYFEISNKKGGATGPAPKRAKIMKRMRGKCGGRKSKAKLVCYNCNKEGHFARDCTEPKKVLFDFVSRTIFVSSHVMVAHSFPAWTVDSGATEHIVRDRVGYVEYRRIPKGSQDIKVGNGASVEVLGIGTYKLDLRGGRTLMLHDVLFAPDIRRNLLSLVTLLRLGFKFVFENNGVSVYLGTSFYGCGFISDGFIIMDIEYHGFNNSIALLTTSDNVSDDSIVWHARLGHIGKDRMARLAREGLIGQLTKVSADM</sequence>
<proteinExistence type="predicted"/>
<dbReference type="Proteomes" id="UP000823749">
    <property type="component" value="Chromosome 4"/>
</dbReference>
<evidence type="ECO:0000256" key="1">
    <source>
        <dbReference type="PROSITE-ProRule" id="PRU00047"/>
    </source>
</evidence>
<accession>A0AAV6KLB0</accession>
<dbReference type="PANTHER" id="PTHR47592:SF27">
    <property type="entry name" value="OS08G0421700 PROTEIN"/>
    <property type="match status" value="1"/>
</dbReference>
<keyword evidence="1" id="KW-0863">Zinc-finger</keyword>
<dbReference type="PANTHER" id="PTHR47592">
    <property type="entry name" value="PBF68 PROTEIN"/>
    <property type="match status" value="1"/>
</dbReference>